<reference evidence="8 9" key="1">
    <citation type="submission" date="2018-06" db="EMBL/GenBank/DDBJ databases">
        <title>Comparative genomics reveals the genomic features of Rhizophagus irregularis, R. cerebriforme, R. diaphanum and Gigaspora rosea, and their symbiotic lifestyle signature.</title>
        <authorList>
            <person name="Morin E."/>
            <person name="San Clemente H."/>
            <person name="Chen E.C.H."/>
            <person name="De La Providencia I."/>
            <person name="Hainaut M."/>
            <person name="Kuo A."/>
            <person name="Kohler A."/>
            <person name="Murat C."/>
            <person name="Tang N."/>
            <person name="Roy S."/>
            <person name="Loubradou J."/>
            <person name="Henrissat B."/>
            <person name="Grigoriev I.V."/>
            <person name="Corradi N."/>
            <person name="Roux C."/>
            <person name="Martin F.M."/>
        </authorList>
    </citation>
    <scope>NUCLEOTIDE SEQUENCE [LARGE SCALE GENOMIC DNA]</scope>
    <source>
        <strain evidence="8 9">DAOM 227022</strain>
    </source>
</reference>
<dbReference type="Proteomes" id="UP000265703">
    <property type="component" value="Unassembled WGS sequence"/>
</dbReference>
<feature type="compositionally biased region" description="Polar residues" evidence="7">
    <location>
        <begin position="18"/>
        <end position="29"/>
    </location>
</feature>
<comment type="subcellular location">
    <subcellularLocation>
        <location evidence="1">Endomembrane system</location>
        <topology evidence="1">Multi-pass membrane protein</topology>
    </subcellularLocation>
    <subcellularLocation>
        <location evidence="6">Vacuole membrane</location>
        <topology evidence="6">Multi-pass membrane protein</topology>
    </subcellularLocation>
</comment>
<evidence type="ECO:0000313" key="9">
    <source>
        <dbReference type="Proteomes" id="UP000265703"/>
    </source>
</evidence>
<organism evidence="8 9">
    <name type="scientific">Glomus cerebriforme</name>
    <dbReference type="NCBI Taxonomy" id="658196"/>
    <lineage>
        <taxon>Eukaryota</taxon>
        <taxon>Fungi</taxon>
        <taxon>Fungi incertae sedis</taxon>
        <taxon>Mucoromycota</taxon>
        <taxon>Glomeromycotina</taxon>
        <taxon>Glomeromycetes</taxon>
        <taxon>Glomerales</taxon>
        <taxon>Glomeraceae</taxon>
        <taxon>Glomus</taxon>
    </lineage>
</organism>
<evidence type="ECO:0000256" key="1">
    <source>
        <dbReference type="ARBA" id="ARBA00004127"/>
    </source>
</evidence>
<evidence type="ECO:0000256" key="7">
    <source>
        <dbReference type="SAM" id="MobiDB-lite"/>
    </source>
</evidence>
<evidence type="ECO:0000256" key="6">
    <source>
        <dbReference type="RuleBase" id="RU363073"/>
    </source>
</evidence>
<dbReference type="OrthoDB" id="10583577at2759"/>
<dbReference type="Pfam" id="PF11700">
    <property type="entry name" value="ATG22"/>
    <property type="match status" value="1"/>
</dbReference>
<name>A0A397SZN9_9GLOM</name>
<feature type="transmembrane region" description="Helical" evidence="6">
    <location>
        <begin position="60"/>
        <end position="82"/>
    </location>
</feature>
<dbReference type="EMBL" id="QKYT01000163">
    <property type="protein sequence ID" value="RIA91062.1"/>
    <property type="molecule type" value="Genomic_DNA"/>
</dbReference>
<dbReference type="InterPro" id="IPR024671">
    <property type="entry name" value="Atg22-like"/>
</dbReference>
<evidence type="ECO:0000256" key="2">
    <source>
        <dbReference type="ARBA" id="ARBA00022448"/>
    </source>
</evidence>
<feature type="transmembrane region" description="Helical" evidence="6">
    <location>
        <begin position="122"/>
        <end position="142"/>
    </location>
</feature>
<proteinExistence type="inferred from homology"/>
<comment type="caution">
    <text evidence="6">Lacks conserved residue(s) required for the propagation of feature annotation.</text>
</comment>
<evidence type="ECO:0000256" key="4">
    <source>
        <dbReference type="ARBA" id="ARBA00022989"/>
    </source>
</evidence>
<evidence type="ECO:0000256" key="3">
    <source>
        <dbReference type="ARBA" id="ARBA00022692"/>
    </source>
</evidence>
<keyword evidence="4 6" id="KW-1133">Transmembrane helix</keyword>
<feature type="compositionally biased region" description="Basic and acidic residues" evidence="7">
    <location>
        <begin position="1"/>
        <end position="17"/>
    </location>
</feature>
<dbReference type="PANTHER" id="PTHR23519:SF1">
    <property type="entry name" value="AUTOPHAGY-RELATED PROTEIN 22"/>
    <property type="match status" value="1"/>
</dbReference>
<keyword evidence="6" id="KW-0029">Amino-acid transport</keyword>
<keyword evidence="3 6" id="KW-0812">Transmembrane</keyword>
<dbReference type="GO" id="GO:0006865">
    <property type="term" value="P:amino acid transport"/>
    <property type="evidence" value="ECO:0007669"/>
    <property type="project" value="UniProtKB-KW"/>
</dbReference>
<dbReference type="GO" id="GO:0005774">
    <property type="term" value="C:vacuolar membrane"/>
    <property type="evidence" value="ECO:0007669"/>
    <property type="project" value="UniProtKB-SubCell"/>
</dbReference>
<comment type="similarity">
    <text evidence="6">Belongs to the ATG22 family.</text>
</comment>
<keyword evidence="6" id="KW-0926">Vacuole</keyword>
<evidence type="ECO:0000313" key="8">
    <source>
        <dbReference type="EMBL" id="RIA91062.1"/>
    </source>
</evidence>
<comment type="caution">
    <text evidence="8">The sequence shown here is derived from an EMBL/GenBank/DDBJ whole genome shotgun (WGS) entry which is preliminary data.</text>
</comment>
<dbReference type="GO" id="GO:0006914">
    <property type="term" value="P:autophagy"/>
    <property type="evidence" value="ECO:0007669"/>
    <property type="project" value="UniProtKB-KW"/>
</dbReference>
<dbReference type="InterPro" id="IPR050495">
    <property type="entry name" value="ATG22/LtaA_families"/>
</dbReference>
<sequence>MSENTHISEMKDEKLRTDITNTDTKNSPISEMEDEKILQTDITDEDEKEPLSSNELKGWYTYNFACAVYDIAVIALFIPVVLENLATKAGYELDHVTPCNTTVANYKCVVKFGNGYADTKSYSFYMVALSILLQCILLISSSSLADHGDKRKNFLLFYSYIGAIATSSFALVLKAGNQSGTVVTVQHSCFTWHISQFIHVYIQKYYH</sequence>
<dbReference type="GO" id="GO:0012505">
    <property type="term" value="C:endomembrane system"/>
    <property type="evidence" value="ECO:0007669"/>
    <property type="project" value="UniProtKB-SubCell"/>
</dbReference>
<dbReference type="PANTHER" id="PTHR23519">
    <property type="entry name" value="AUTOPHAGY-RELATED PROTEIN 22"/>
    <property type="match status" value="1"/>
</dbReference>
<dbReference type="STRING" id="658196.A0A397SZN9"/>
<dbReference type="AlphaFoldDB" id="A0A397SZN9"/>
<protein>
    <recommendedName>
        <fullName evidence="6">Autophagy-related protein</fullName>
    </recommendedName>
</protein>
<keyword evidence="2 6" id="KW-0813">Transport</keyword>
<feature type="transmembrane region" description="Helical" evidence="6">
    <location>
        <begin position="154"/>
        <end position="173"/>
    </location>
</feature>
<evidence type="ECO:0000256" key="5">
    <source>
        <dbReference type="ARBA" id="ARBA00023136"/>
    </source>
</evidence>
<keyword evidence="5 6" id="KW-0472">Membrane</keyword>
<keyword evidence="9" id="KW-1185">Reference proteome</keyword>
<keyword evidence="6" id="KW-0072">Autophagy</keyword>
<comment type="function">
    <text evidence="6">Vacuolar effluxer which mediate the efflux of amino acids resulting from autophagic degradation. The release of autophagic amino acids allows the maintenance of protein synthesis and viability during nitrogen starvation.</text>
</comment>
<gene>
    <name evidence="8" type="ORF">C1645_737385</name>
</gene>
<accession>A0A397SZN9</accession>
<feature type="region of interest" description="Disordered" evidence="7">
    <location>
        <begin position="1"/>
        <end position="49"/>
    </location>
</feature>